<keyword evidence="1" id="KW-1133">Transmembrane helix</keyword>
<dbReference type="RefSeq" id="WP_125000439.1">
    <property type="nucleotide sequence ID" value="NZ_BHYK01000008.1"/>
</dbReference>
<accession>A0A401UL09</accession>
<name>A0A401UL09_9CLOT</name>
<evidence type="ECO:0000313" key="2">
    <source>
        <dbReference type="EMBL" id="GCD10227.1"/>
    </source>
</evidence>
<evidence type="ECO:0000256" key="1">
    <source>
        <dbReference type="SAM" id="Phobius"/>
    </source>
</evidence>
<organism evidence="2 3">
    <name type="scientific">Clostridium tagluense</name>
    <dbReference type="NCBI Taxonomy" id="360422"/>
    <lineage>
        <taxon>Bacteria</taxon>
        <taxon>Bacillati</taxon>
        <taxon>Bacillota</taxon>
        <taxon>Clostridia</taxon>
        <taxon>Eubacteriales</taxon>
        <taxon>Clostridiaceae</taxon>
        <taxon>Clostridium</taxon>
    </lineage>
</organism>
<reference evidence="2 3" key="1">
    <citation type="submission" date="2018-11" db="EMBL/GenBank/DDBJ databases">
        <title>Genome sequencing and assembly of Clostridium tagluense strain A121.</title>
        <authorList>
            <person name="Murakami T."/>
            <person name="Segawa T."/>
            <person name="Shcherbakova V.A."/>
            <person name="Mori H."/>
            <person name="Yoshimura Y."/>
        </authorList>
    </citation>
    <scope>NUCLEOTIDE SEQUENCE [LARGE SCALE GENOMIC DNA]</scope>
    <source>
        <strain evidence="2 3">A121</strain>
    </source>
</reference>
<sequence>MNYSYIFIMVAAVGVVGVSVLKSRRRDENYNTVEKTEYAVFMTDTFTKDDAEVMKPIFTMALTENVIREELILCKVLDGDGELTIKDAEGLIIENIKDALKNKAFIESFIYEENCSIEEKLIAHNIKKEISILSAASALKSETKNYHIK</sequence>
<dbReference type="AlphaFoldDB" id="A0A401UL09"/>
<gene>
    <name evidence="2" type="ORF">Ctaglu_18500</name>
</gene>
<evidence type="ECO:0000313" key="3">
    <source>
        <dbReference type="Proteomes" id="UP000287872"/>
    </source>
</evidence>
<keyword evidence="1" id="KW-0812">Transmembrane</keyword>
<keyword evidence="3" id="KW-1185">Reference proteome</keyword>
<dbReference type="Proteomes" id="UP000287872">
    <property type="component" value="Unassembled WGS sequence"/>
</dbReference>
<protein>
    <submittedName>
        <fullName evidence="2">Uncharacterized protein</fullName>
    </submittedName>
</protein>
<comment type="caution">
    <text evidence="2">The sequence shown here is derived from an EMBL/GenBank/DDBJ whole genome shotgun (WGS) entry which is preliminary data.</text>
</comment>
<dbReference type="EMBL" id="BHYK01000008">
    <property type="protein sequence ID" value="GCD10227.1"/>
    <property type="molecule type" value="Genomic_DNA"/>
</dbReference>
<keyword evidence="1" id="KW-0472">Membrane</keyword>
<proteinExistence type="predicted"/>
<feature type="transmembrane region" description="Helical" evidence="1">
    <location>
        <begin position="6"/>
        <end position="21"/>
    </location>
</feature>